<sequence>MKNPLTVPSRVFGSDNTRDGEAAVPSRVFGSDDARDGEAAVPSRVFGSDDARDREVAVPSRVFGSDDGRDGEAAMLDVGKGEKEVGGDAAKHLAEGERTVRWRGENAAGGRKSCLERAFA</sequence>
<proteinExistence type="predicted"/>
<dbReference type="VEuPathDB" id="CryptoDB:Cvel_5522"/>
<dbReference type="EMBL" id="CDMZ01001754">
    <property type="protein sequence ID" value="CEM37086.1"/>
    <property type="molecule type" value="Genomic_DNA"/>
</dbReference>
<accession>A0A0G4H0N4</accession>
<protein>
    <submittedName>
        <fullName evidence="2">Uncharacterized protein</fullName>
    </submittedName>
</protein>
<feature type="region of interest" description="Disordered" evidence="1">
    <location>
        <begin position="1"/>
        <end position="36"/>
    </location>
</feature>
<evidence type="ECO:0000256" key="1">
    <source>
        <dbReference type="SAM" id="MobiDB-lite"/>
    </source>
</evidence>
<dbReference type="AlphaFoldDB" id="A0A0G4H0N4"/>
<name>A0A0G4H0N4_9ALVE</name>
<reference evidence="2" key="1">
    <citation type="submission" date="2014-11" db="EMBL/GenBank/DDBJ databases">
        <authorList>
            <person name="Otto D Thomas"/>
            <person name="Naeem Raeece"/>
        </authorList>
    </citation>
    <scope>NUCLEOTIDE SEQUENCE</scope>
</reference>
<gene>
    <name evidence="2" type="ORF">Cvel_5522</name>
</gene>
<evidence type="ECO:0000313" key="2">
    <source>
        <dbReference type="EMBL" id="CEM37086.1"/>
    </source>
</evidence>
<organism evidence="2">
    <name type="scientific">Chromera velia CCMP2878</name>
    <dbReference type="NCBI Taxonomy" id="1169474"/>
    <lineage>
        <taxon>Eukaryota</taxon>
        <taxon>Sar</taxon>
        <taxon>Alveolata</taxon>
        <taxon>Colpodellida</taxon>
        <taxon>Chromeraceae</taxon>
        <taxon>Chromera</taxon>
    </lineage>
</organism>